<evidence type="ECO:0000256" key="6">
    <source>
        <dbReference type="RuleBase" id="RU004404"/>
    </source>
</evidence>
<dbReference type="GO" id="GO:0008236">
    <property type="term" value="F:serine-type peptidase activity"/>
    <property type="evidence" value="ECO:0007669"/>
    <property type="project" value="UniProtKB-KW"/>
</dbReference>
<dbReference type="CDD" id="cd06782">
    <property type="entry name" value="cpPDZ_CPP-like"/>
    <property type="match status" value="1"/>
</dbReference>
<dbReference type="PANTHER" id="PTHR32060:SF30">
    <property type="entry name" value="CARBOXY-TERMINAL PROCESSING PROTEASE CTPA"/>
    <property type="match status" value="1"/>
</dbReference>
<dbReference type="InterPro" id="IPR001478">
    <property type="entry name" value="PDZ"/>
</dbReference>
<evidence type="ECO:0000256" key="5">
    <source>
        <dbReference type="ARBA" id="ARBA00022825"/>
    </source>
</evidence>
<dbReference type="GO" id="GO:0030288">
    <property type="term" value="C:outer membrane-bounded periplasmic space"/>
    <property type="evidence" value="ECO:0007669"/>
    <property type="project" value="TreeGrafter"/>
</dbReference>
<dbReference type="InterPro" id="IPR004447">
    <property type="entry name" value="Peptidase_S41A"/>
</dbReference>
<accession>A0A386H5Y9</accession>
<dbReference type="Pfam" id="PF03572">
    <property type="entry name" value="Peptidase_S41"/>
    <property type="match status" value="1"/>
</dbReference>
<dbReference type="InterPro" id="IPR032812">
    <property type="entry name" value="SbsA_Ig"/>
</dbReference>
<dbReference type="InterPro" id="IPR036034">
    <property type="entry name" value="PDZ_sf"/>
</dbReference>
<organism evidence="8 9">
    <name type="scientific">Clostridium fermenticellae</name>
    <dbReference type="NCBI Taxonomy" id="2068654"/>
    <lineage>
        <taxon>Bacteria</taxon>
        <taxon>Bacillati</taxon>
        <taxon>Bacillota</taxon>
        <taxon>Clostridia</taxon>
        <taxon>Eubacteriales</taxon>
        <taxon>Clostridiaceae</taxon>
        <taxon>Clostridium</taxon>
    </lineage>
</organism>
<dbReference type="Pfam" id="PF13205">
    <property type="entry name" value="Big_5"/>
    <property type="match status" value="1"/>
</dbReference>
<dbReference type="Gene3D" id="2.30.42.10">
    <property type="match status" value="1"/>
</dbReference>
<dbReference type="EMBL" id="CP032416">
    <property type="protein sequence ID" value="AYD41129.1"/>
    <property type="molecule type" value="Genomic_DNA"/>
</dbReference>
<feature type="domain" description="PDZ" evidence="7">
    <location>
        <begin position="98"/>
        <end position="166"/>
    </location>
</feature>
<dbReference type="OrthoDB" id="9812068at2"/>
<dbReference type="Pfam" id="PF13180">
    <property type="entry name" value="PDZ_2"/>
    <property type="match status" value="1"/>
</dbReference>
<keyword evidence="5 6" id="KW-0720">Serine protease</keyword>
<dbReference type="Gene3D" id="3.30.750.44">
    <property type="match status" value="1"/>
</dbReference>
<dbReference type="PROSITE" id="PS50106">
    <property type="entry name" value="PDZ"/>
    <property type="match status" value="1"/>
</dbReference>
<proteinExistence type="inferred from homology"/>
<dbReference type="CDD" id="cd07560">
    <property type="entry name" value="Peptidase_S41_CPP"/>
    <property type="match status" value="1"/>
</dbReference>
<comment type="similarity">
    <text evidence="1 6">Belongs to the peptidase S41A family.</text>
</comment>
<dbReference type="PANTHER" id="PTHR32060">
    <property type="entry name" value="TAIL-SPECIFIC PROTEASE"/>
    <property type="match status" value="1"/>
</dbReference>
<evidence type="ECO:0000256" key="2">
    <source>
        <dbReference type="ARBA" id="ARBA00022670"/>
    </source>
</evidence>
<dbReference type="Pfam" id="PF22694">
    <property type="entry name" value="CtpB_N-like"/>
    <property type="match status" value="1"/>
</dbReference>
<dbReference type="SMART" id="SM00228">
    <property type="entry name" value="PDZ"/>
    <property type="match status" value="1"/>
</dbReference>
<dbReference type="GO" id="GO:0006508">
    <property type="term" value="P:proteolysis"/>
    <property type="evidence" value="ECO:0007669"/>
    <property type="project" value="UniProtKB-KW"/>
</dbReference>
<evidence type="ECO:0000256" key="3">
    <source>
        <dbReference type="ARBA" id="ARBA00022729"/>
    </source>
</evidence>
<keyword evidence="3" id="KW-0732">Signal</keyword>
<dbReference type="SUPFAM" id="SSF50156">
    <property type="entry name" value="PDZ domain-like"/>
    <property type="match status" value="1"/>
</dbReference>
<keyword evidence="9" id="KW-1185">Reference proteome</keyword>
<dbReference type="KEGG" id="cfer:D4Z93_11600"/>
<dbReference type="InterPro" id="IPR005151">
    <property type="entry name" value="Tail-specific_protease"/>
</dbReference>
<dbReference type="GO" id="GO:0004175">
    <property type="term" value="F:endopeptidase activity"/>
    <property type="evidence" value="ECO:0007669"/>
    <property type="project" value="TreeGrafter"/>
</dbReference>
<dbReference type="InterPro" id="IPR014755">
    <property type="entry name" value="Cu-Rt/internalin_Ig-like"/>
</dbReference>
<dbReference type="InterPro" id="IPR029045">
    <property type="entry name" value="ClpP/crotonase-like_dom_sf"/>
</dbReference>
<gene>
    <name evidence="8" type="ORF">D4Z93_11600</name>
</gene>
<evidence type="ECO:0000259" key="7">
    <source>
        <dbReference type="PROSITE" id="PS50106"/>
    </source>
</evidence>
<dbReference type="SMART" id="SM00245">
    <property type="entry name" value="TSPc"/>
    <property type="match status" value="1"/>
</dbReference>
<dbReference type="GO" id="GO:0007165">
    <property type="term" value="P:signal transduction"/>
    <property type="evidence" value="ECO:0007669"/>
    <property type="project" value="TreeGrafter"/>
</dbReference>
<sequence length="530" mass="58975">MKEGGYVKKFRFGFRCILAIFVVVFIVTFQNSVQADSVIDEARYYIENYYVEPVSDNVLNAATIQEMIKQLNDPYSEYFSKQEQQDFVDSIDNKMCGIGVYIQVVKDGVLVNNVISLSPAEKAGIKSGDIILSADGKSLVGLDSTEASSYIKGSEGTSVKLVIKRNDKEFDFTVERKEISVPTVTGKVLNGHTAYIDITSFGEDTSKLFTEELQNLRMQNPDSYIIDLRNNGGGYMSTALDIAGNFVGKQPAITVEDRSGSRVRYLASDKGSIIDKPVIFLTNKNTASASEILSAAVKDYKKAFFVGSTTYGKGVAQQIFGLTDGSYLKLTVEKFFSPMGNTIQKVGISPDFKVDDDNLSLKVAELLSGKCVKTYDKSGYIKANINGTDFEINLNTAKDDSHWTAFKYIIENVDKSKIYIGTDKGWIKAPEEYFNNVYQFLYSDYKILTASNNNEKNKVFTVTFNKNLDSDSLKDNSKFEIIDANTGERVAFDIKKIAGNKINLVPKNNLQSGETYLVRIFGTLRPFSVK</sequence>
<evidence type="ECO:0000313" key="8">
    <source>
        <dbReference type="EMBL" id="AYD41129.1"/>
    </source>
</evidence>
<dbReference type="Gene3D" id="2.60.40.1220">
    <property type="match status" value="1"/>
</dbReference>
<dbReference type="Gene3D" id="3.90.226.10">
    <property type="entry name" value="2-enoyl-CoA Hydratase, Chain A, domain 1"/>
    <property type="match status" value="1"/>
</dbReference>
<dbReference type="SUPFAM" id="SSF52096">
    <property type="entry name" value="ClpP/crotonase"/>
    <property type="match status" value="1"/>
</dbReference>
<dbReference type="InterPro" id="IPR055210">
    <property type="entry name" value="CtpA/B_N"/>
</dbReference>
<evidence type="ECO:0000256" key="4">
    <source>
        <dbReference type="ARBA" id="ARBA00022801"/>
    </source>
</evidence>
<dbReference type="AlphaFoldDB" id="A0A386H5Y9"/>
<dbReference type="NCBIfam" id="TIGR00225">
    <property type="entry name" value="prc"/>
    <property type="match status" value="1"/>
</dbReference>
<keyword evidence="2 6" id="KW-0645">Protease</keyword>
<evidence type="ECO:0000256" key="1">
    <source>
        <dbReference type="ARBA" id="ARBA00009179"/>
    </source>
</evidence>
<keyword evidence="4 6" id="KW-0378">Hydrolase</keyword>
<evidence type="ECO:0000313" key="9">
    <source>
        <dbReference type="Proteomes" id="UP000266301"/>
    </source>
</evidence>
<dbReference type="Proteomes" id="UP000266301">
    <property type="component" value="Chromosome"/>
</dbReference>
<protein>
    <submittedName>
        <fullName evidence="8">PDZ domain-containing protein</fullName>
    </submittedName>
</protein>
<reference evidence="8 9" key="1">
    <citation type="journal article" date="2019" name="Int. J. Syst. Evol. Microbiol.">
        <title>Clostridium fermenticellae sp. nov., isolated from the mud in a fermentation cellar for the production of the Chinese liquor, baijiu.</title>
        <authorList>
            <person name="Xu P.X."/>
            <person name="Chai L.J."/>
            <person name="Qiu T."/>
            <person name="Zhang X.J."/>
            <person name="Lu Z.M."/>
            <person name="Xiao C."/>
            <person name="Wang S.T."/>
            <person name="Shen C.H."/>
            <person name="Shi J.S."/>
            <person name="Xu Z.H."/>
        </authorList>
    </citation>
    <scope>NUCLEOTIDE SEQUENCE [LARGE SCALE GENOMIC DNA]</scope>
    <source>
        <strain evidence="8 9">JN500901</strain>
    </source>
</reference>
<name>A0A386H5Y9_9CLOT</name>